<dbReference type="InParanoid" id="A0A316V6R0"/>
<dbReference type="Proteomes" id="UP000245771">
    <property type="component" value="Unassembled WGS sequence"/>
</dbReference>
<evidence type="ECO:0000313" key="3">
    <source>
        <dbReference type="Proteomes" id="UP000245771"/>
    </source>
</evidence>
<organism evidence="2 3">
    <name type="scientific">Meira miltonrushii</name>
    <dbReference type="NCBI Taxonomy" id="1280837"/>
    <lineage>
        <taxon>Eukaryota</taxon>
        <taxon>Fungi</taxon>
        <taxon>Dikarya</taxon>
        <taxon>Basidiomycota</taxon>
        <taxon>Ustilaginomycotina</taxon>
        <taxon>Exobasidiomycetes</taxon>
        <taxon>Exobasidiales</taxon>
        <taxon>Brachybasidiaceae</taxon>
        <taxon>Meira</taxon>
    </lineage>
</organism>
<dbReference type="EMBL" id="KZ819604">
    <property type="protein sequence ID" value="PWN33277.1"/>
    <property type="molecule type" value="Genomic_DNA"/>
</dbReference>
<dbReference type="AlphaFoldDB" id="A0A316V6R0"/>
<dbReference type="GeneID" id="37022748"/>
<dbReference type="OrthoDB" id="10370638at2759"/>
<gene>
    <name evidence="2" type="ORF">FA14DRAFT_179931</name>
</gene>
<proteinExistence type="predicted"/>
<feature type="compositionally biased region" description="Polar residues" evidence="1">
    <location>
        <begin position="128"/>
        <end position="157"/>
    </location>
</feature>
<feature type="compositionally biased region" description="Basic and acidic residues" evidence="1">
    <location>
        <begin position="158"/>
        <end position="172"/>
    </location>
</feature>
<dbReference type="PANTHER" id="PTHR40375">
    <property type="entry name" value="SPORULATION-SPECIFIC PROTEIN 22"/>
    <property type="match status" value="1"/>
</dbReference>
<feature type="compositionally biased region" description="Basic and acidic residues" evidence="1">
    <location>
        <begin position="27"/>
        <end position="76"/>
    </location>
</feature>
<dbReference type="RefSeq" id="XP_025353579.1">
    <property type="nucleotide sequence ID" value="XM_025500967.1"/>
</dbReference>
<sequence>MSSNHYSSPAVLAPFKIPNFTSSSNSSDHRDPKHRPEAQHKKHQDISGNHRDPKQRPEAQHKKHQEISGNHRDPKQRPKAQYKKHQVSSTVSNSSSLSSRMMSSPTPTNLVPSQEEASLFNMDIDSIGPSSTPMPSSGQPDSQMHSSGQPYSQVHSSGQEERETHLPDRNERQTQTLSELANSVHKAMSAMSHTNCADEVNRKFIEEIMEHVEEMAKNNRHRDEGTKAQLDALGTRLWNSALIIRAAAGDCPQQEILSAIAMLRRTACLLLNMCRLEKEDVESSQKIVTVCARTAMDLINSDERVMAEEMIQMAAECAEPLEKIDTDAGVFDDDYKDSVFEAVCAYRLARFQLSAGSNEAVMSHFMHKALNSCQKLRSDSWVSRATLKYAIELAVKVLENEEDKANDVLKDASKLQEIKIFLERVHMIFRKKPYADCPAYIRSRLDVAFLLSRVQYITGKLNSKDENKLAAEDTLRLAVNEAKEAFQTGEATKASLLIMSMMEERKAPLELMLQGWRDLVSDLDFEGAHIDTIIKILFRTLLRKPNNCSGYILRVVSDICQCMLDSRLDKVSCATHIGKLGFVAVKAAGLDCTAQLKEFFDVIDQSNPPVQLSEEMGYAWLDALLKAAKDDNTNDHKKAIDLLALASHPILAKPEDTAYVAVKKAAYLLLQAGRYAECDKLILQQLPSGDPPASLILCISFIRQRKELHAGKLLDSFEPREWSANVLLWIVSEAFAQGMTSLQSRAMVMFLEICPDTDHDLNNIRLLRTVVAMYIDLLQRTSDPEEQELTFDKLSKLIGRYETILLAASHADKQSKEKAQEADWIIGTLYKLAIDSENKLHPHMIDSLDRTIVQIADYREAFEEPCQPQIHLLRFYAGFRSLLEFKKLISTARETAETVQSLQEAWKRVTKCERDLFHSIAAGQYNEARENDKLAVLSIKVEILLELQKDQDVKSILESEEVSLDHRATDEVARVLVQHPRTEPFLLKAAVKKLINFYKDQARTHGSYPANEVAEWLRHLLEKQLKHYKRMQTMVYHEIIELLGDMMLPLLGDDGLVANPPWPTVELIYFQQKAREVAYDLAKQGKVEPAFQLINVSNDILQGIKPDLTPEAAHAEERRLQQIVELLERRQGQTFYHPAPNVRNTSFVPPVSNNYNGMFH</sequence>
<evidence type="ECO:0000313" key="2">
    <source>
        <dbReference type="EMBL" id="PWN33277.1"/>
    </source>
</evidence>
<dbReference type="InterPro" id="IPR039057">
    <property type="entry name" value="Spo22/ZIP4"/>
</dbReference>
<reference evidence="2 3" key="1">
    <citation type="journal article" date="2018" name="Mol. Biol. Evol.">
        <title>Broad Genomic Sampling Reveals a Smut Pathogenic Ancestry of the Fungal Clade Ustilaginomycotina.</title>
        <authorList>
            <person name="Kijpornyongpan T."/>
            <person name="Mondo S.J."/>
            <person name="Barry K."/>
            <person name="Sandor L."/>
            <person name="Lee J."/>
            <person name="Lipzen A."/>
            <person name="Pangilinan J."/>
            <person name="LaButti K."/>
            <person name="Hainaut M."/>
            <person name="Henrissat B."/>
            <person name="Grigoriev I.V."/>
            <person name="Spatafora J.W."/>
            <person name="Aime M.C."/>
        </authorList>
    </citation>
    <scope>NUCLEOTIDE SEQUENCE [LARGE SCALE GENOMIC DNA]</scope>
    <source>
        <strain evidence="2 3">MCA 3882</strain>
    </source>
</reference>
<protein>
    <submittedName>
        <fullName evidence="2">Uncharacterized protein</fullName>
    </submittedName>
</protein>
<accession>A0A316V6R0</accession>
<evidence type="ECO:0000256" key="1">
    <source>
        <dbReference type="SAM" id="MobiDB-lite"/>
    </source>
</evidence>
<dbReference type="GO" id="GO:0090173">
    <property type="term" value="P:regulation of synaptonemal complex assembly"/>
    <property type="evidence" value="ECO:0007669"/>
    <property type="project" value="InterPro"/>
</dbReference>
<dbReference type="PANTHER" id="PTHR40375:SF2">
    <property type="entry name" value="SPORULATION-SPECIFIC PROTEIN 22"/>
    <property type="match status" value="1"/>
</dbReference>
<feature type="compositionally biased region" description="Low complexity" evidence="1">
    <location>
        <begin position="87"/>
        <end position="109"/>
    </location>
</feature>
<name>A0A316V6R0_9BASI</name>
<feature type="region of interest" description="Disordered" evidence="1">
    <location>
        <begin position="1"/>
        <end position="172"/>
    </location>
</feature>
<feature type="compositionally biased region" description="Basic residues" evidence="1">
    <location>
        <begin position="77"/>
        <end position="86"/>
    </location>
</feature>
<keyword evidence="3" id="KW-1185">Reference proteome</keyword>